<dbReference type="RefSeq" id="XP_033681518.1">
    <property type="nucleotide sequence ID" value="XM_033829417.1"/>
</dbReference>
<feature type="domain" description="Calcineurin-like phosphoesterase" evidence="2">
    <location>
        <begin position="42"/>
        <end position="315"/>
    </location>
</feature>
<dbReference type="GO" id="GO:0016788">
    <property type="term" value="F:hydrolase activity, acting on ester bonds"/>
    <property type="evidence" value="ECO:0007669"/>
    <property type="project" value="TreeGrafter"/>
</dbReference>
<dbReference type="SUPFAM" id="SSF56300">
    <property type="entry name" value="Metallo-dependent phosphatases"/>
    <property type="match status" value="1"/>
</dbReference>
<dbReference type="InterPro" id="IPR029052">
    <property type="entry name" value="Metallo-depent_PP-like"/>
</dbReference>
<feature type="region of interest" description="Disordered" evidence="1">
    <location>
        <begin position="408"/>
        <end position="446"/>
    </location>
</feature>
<dbReference type="PANTHER" id="PTHR32440">
    <property type="entry name" value="PHOSPHATASE DCR2-RELATED-RELATED"/>
    <property type="match status" value="1"/>
</dbReference>
<dbReference type="PANTHER" id="PTHR32440:SF11">
    <property type="entry name" value="METALLOPHOSPHOESTERASE DOMAIN-CONTAINING PROTEIN"/>
    <property type="match status" value="1"/>
</dbReference>
<evidence type="ECO:0000313" key="4">
    <source>
        <dbReference type="Proteomes" id="UP000800094"/>
    </source>
</evidence>
<dbReference type="GeneID" id="54582747"/>
<reference evidence="3" key="1">
    <citation type="journal article" date="2020" name="Stud. Mycol.">
        <title>101 Dothideomycetes genomes: a test case for predicting lifestyles and emergence of pathogens.</title>
        <authorList>
            <person name="Haridas S."/>
            <person name="Albert R."/>
            <person name="Binder M."/>
            <person name="Bloem J."/>
            <person name="Labutti K."/>
            <person name="Salamov A."/>
            <person name="Andreopoulos B."/>
            <person name="Baker S."/>
            <person name="Barry K."/>
            <person name="Bills G."/>
            <person name="Bluhm B."/>
            <person name="Cannon C."/>
            <person name="Castanera R."/>
            <person name="Culley D."/>
            <person name="Daum C."/>
            <person name="Ezra D."/>
            <person name="Gonzalez J."/>
            <person name="Henrissat B."/>
            <person name="Kuo A."/>
            <person name="Liang C."/>
            <person name="Lipzen A."/>
            <person name="Lutzoni F."/>
            <person name="Magnuson J."/>
            <person name="Mondo S."/>
            <person name="Nolan M."/>
            <person name="Ohm R."/>
            <person name="Pangilinan J."/>
            <person name="Park H.-J."/>
            <person name="Ramirez L."/>
            <person name="Alfaro M."/>
            <person name="Sun H."/>
            <person name="Tritt A."/>
            <person name="Yoshinaga Y."/>
            <person name="Zwiers L.-H."/>
            <person name="Turgeon B."/>
            <person name="Goodwin S."/>
            <person name="Spatafora J."/>
            <person name="Crous P."/>
            <person name="Grigoriev I."/>
        </authorList>
    </citation>
    <scope>NUCLEOTIDE SEQUENCE</scope>
    <source>
        <strain evidence="3">CBS 122368</strain>
    </source>
</reference>
<keyword evidence="4" id="KW-1185">Reference proteome</keyword>
<dbReference type="GO" id="GO:0005737">
    <property type="term" value="C:cytoplasm"/>
    <property type="evidence" value="ECO:0007669"/>
    <property type="project" value="TreeGrafter"/>
</dbReference>
<dbReference type="InterPro" id="IPR004843">
    <property type="entry name" value="Calcineurin-like_PHP"/>
</dbReference>
<gene>
    <name evidence="3" type="ORF">BU26DRAFT_520974</name>
</gene>
<protein>
    <submittedName>
        <fullName evidence="3">Metallo-dependent phosphatase</fullName>
    </submittedName>
</protein>
<sequence>MKREQLLWLLTAAAGARPLLEYQQGTKFDYPGLRFDYDRKFHITMFNDLHLADGGVLPYRPDADDKTIGVMNAVLNSEPNTDLVILNGDLISCEWVAPEDANKHIDKIMQPLLDRQLPWGTTFGNHDYSKTCNVRLMSEHQWDVGNANGRQLTWTTSSVTGDYNQVGSSNYYIPIYDSAGGGNPNLKMIIWLFDSKGGRKYQPQGEDESIADWVDERVISWFRLTRDQLNQDHGKTIPSIAFVHIPPHVTEAFQRKGGRTSTQEPGLNEEVISHQGNVCDPSGHNCDYAGKDIPFMEALVETEGLMAVFSGHDHKVDWCMKWSATKPVPNNQPAKGNGMHFCFGRHTGYGGYSDYARGGRHIVIEEDKLGQSVLETWIRLEDGTISGKVTLNATFGYDQYPAVKKTKTTGSIGDISDSGVSVENKPDTTTTTDNQTKAEGQADAQA</sequence>
<accession>A0A6A6I7H7</accession>
<dbReference type="OrthoDB" id="783096at2759"/>
<dbReference type="CDD" id="cd07383">
    <property type="entry name" value="MPP_Dcr2"/>
    <property type="match status" value="1"/>
</dbReference>
<evidence type="ECO:0000256" key="1">
    <source>
        <dbReference type="SAM" id="MobiDB-lite"/>
    </source>
</evidence>
<dbReference type="EMBL" id="ML987198">
    <property type="protein sequence ID" value="KAF2246514.1"/>
    <property type="molecule type" value="Genomic_DNA"/>
</dbReference>
<proteinExistence type="predicted"/>
<dbReference type="Gene3D" id="3.60.21.10">
    <property type="match status" value="1"/>
</dbReference>
<organism evidence="3 4">
    <name type="scientific">Trematosphaeria pertusa</name>
    <dbReference type="NCBI Taxonomy" id="390896"/>
    <lineage>
        <taxon>Eukaryota</taxon>
        <taxon>Fungi</taxon>
        <taxon>Dikarya</taxon>
        <taxon>Ascomycota</taxon>
        <taxon>Pezizomycotina</taxon>
        <taxon>Dothideomycetes</taxon>
        <taxon>Pleosporomycetidae</taxon>
        <taxon>Pleosporales</taxon>
        <taxon>Massarineae</taxon>
        <taxon>Trematosphaeriaceae</taxon>
        <taxon>Trematosphaeria</taxon>
    </lineage>
</organism>
<evidence type="ECO:0000313" key="3">
    <source>
        <dbReference type="EMBL" id="KAF2246514.1"/>
    </source>
</evidence>
<evidence type="ECO:0000259" key="2">
    <source>
        <dbReference type="Pfam" id="PF00149"/>
    </source>
</evidence>
<dbReference type="Pfam" id="PF00149">
    <property type="entry name" value="Metallophos"/>
    <property type="match status" value="1"/>
</dbReference>
<dbReference type="Proteomes" id="UP000800094">
    <property type="component" value="Unassembled WGS sequence"/>
</dbReference>
<feature type="compositionally biased region" description="Low complexity" evidence="1">
    <location>
        <begin position="408"/>
        <end position="433"/>
    </location>
</feature>
<dbReference type="AlphaFoldDB" id="A0A6A6I7H7"/>
<name>A0A6A6I7H7_9PLEO</name>